<comment type="subcellular location">
    <subcellularLocation>
        <location evidence="1">Membrane</location>
        <topology evidence="1">Multi-pass membrane protein</topology>
    </subcellularLocation>
</comment>
<keyword evidence="2 5" id="KW-0812">Transmembrane</keyword>
<feature type="transmembrane region" description="Helical" evidence="5">
    <location>
        <begin position="70"/>
        <end position="89"/>
    </location>
</feature>
<evidence type="ECO:0000256" key="4">
    <source>
        <dbReference type="ARBA" id="ARBA00023136"/>
    </source>
</evidence>
<sequence length="127" mass="13793">MTATQYPIPFRLLRMILSAAFLYFGLEKLLGAPSAVALYETLGFGQWPRFVTGTVETASAIGLWLPHLQAISALALTATMIIGLSALILFAGPPYWHMIALGTGAALTAFAYRHQVTAWLDSRRPQA</sequence>
<dbReference type="AlphaFoldDB" id="A0A6N6JFT1"/>
<reference evidence="6 7" key="1">
    <citation type="submission" date="2019-12" db="EMBL/GenBank/DDBJ databases">
        <title>Litoreibacter badius sp. nov., a novel bacteriochlorophyll a-containing bacterium in the genus Litoreibacter.</title>
        <authorList>
            <person name="Kanamuro M."/>
            <person name="Takabe Y."/>
            <person name="Mori K."/>
            <person name="Takaichi S."/>
            <person name="Hanada S."/>
        </authorList>
    </citation>
    <scope>NUCLEOTIDE SEQUENCE [LARGE SCALE GENOMIC DNA]</scope>
    <source>
        <strain evidence="6 7">K6</strain>
    </source>
</reference>
<dbReference type="EMBL" id="BLJE01000002">
    <property type="protein sequence ID" value="GFE65213.1"/>
    <property type="molecule type" value="Genomic_DNA"/>
</dbReference>
<evidence type="ECO:0000256" key="2">
    <source>
        <dbReference type="ARBA" id="ARBA00022692"/>
    </source>
</evidence>
<dbReference type="OrthoDB" id="3576439at2"/>
<evidence type="ECO:0000313" key="7">
    <source>
        <dbReference type="Proteomes" id="UP000436822"/>
    </source>
</evidence>
<dbReference type="Proteomes" id="UP000436822">
    <property type="component" value="Unassembled WGS sequence"/>
</dbReference>
<evidence type="ECO:0008006" key="8">
    <source>
        <dbReference type="Google" id="ProtNLM"/>
    </source>
</evidence>
<protein>
    <recommendedName>
        <fullName evidence="8">DoxX family protein</fullName>
    </recommendedName>
</protein>
<gene>
    <name evidence="6" type="ORF">KIN_22870</name>
</gene>
<accession>A0A6N6JFT1</accession>
<keyword evidence="3 5" id="KW-1133">Transmembrane helix</keyword>
<keyword evidence="4 5" id="KW-0472">Membrane</keyword>
<organism evidence="6 7">
    <name type="scientific">Litoreibacter roseus</name>
    <dbReference type="NCBI Taxonomy" id="2601869"/>
    <lineage>
        <taxon>Bacteria</taxon>
        <taxon>Pseudomonadati</taxon>
        <taxon>Pseudomonadota</taxon>
        <taxon>Alphaproteobacteria</taxon>
        <taxon>Rhodobacterales</taxon>
        <taxon>Roseobacteraceae</taxon>
        <taxon>Litoreibacter</taxon>
    </lineage>
</organism>
<evidence type="ECO:0000256" key="5">
    <source>
        <dbReference type="SAM" id="Phobius"/>
    </source>
</evidence>
<evidence type="ECO:0000256" key="1">
    <source>
        <dbReference type="ARBA" id="ARBA00004141"/>
    </source>
</evidence>
<name>A0A6N6JFT1_9RHOB</name>
<dbReference type="RefSeq" id="WP_159806972.1">
    <property type="nucleotide sequence ID" value="NZ_BLJE01000002.1"/>
</dbReference>
<evidence type="ECO:0000256" key="3">
    <source>
        <dbReference type="ARBA" id="ARBA00022989"/>
    </source>
</evidence>
<dbReference type="GO" id="GO:0016020">
    <property type="term" value="C:membrane"/>
    <property type="evidence" value="ECO:0007669"/>
    <property type="project" value="UniProtKB-SubCell"/>
</dbReference>
<comment type="caution">
    <text evidence="6">The sequence shown here is derived from an EMBL/GenBank/DDBJ whole genome shotgun (WGS) entry which is preliminary data.</text>
</comment>
<dbReference type="Pfam" id="PF13564">
    <property type="entry name" value="DoxX_2"/>
    <property type="match status" value="1"/>
</dbReference>
<dbReference type="InterPro" id="IPR032808">
    <property type="entry name" value="DoxX"/>
</dbReference>
<proteinExistence type="predicted"/>
<keyword evidence="7" id="KW-1185">Reference proteome</keyword>
<evidence type="ECO:0000313" key="6">
    <source>
        <dbReference type="EMBL" id="GFE65213.1"/>
    </source>
</evidence>